<dbReference type="Proteomes" id="UP000633219">
    <property type="component" value="Unassembled WGS sequence"/>
</dbReference>
<comment type="caution">
    <text evidence="1">The sequence shown here is derived from an EMBL/GenBank/DDBJ whole genome shotgun (WGS) entry which is preliminary data.</text>
</comment>
<dbReference type="RefSeq" id="WP_201661962.1">
    <property type="nucleotide sequence ID" value="NZ_JAEQNC010000011.1"/>
</dbReference>
<dbReference type="EMBL" id="JAEQNC010000011">
    <property type="protein sequence ID" value="MBL0374166.1"/>
    <property type="molecule type" value="Genomic_DNA"/>
</dbReference>
<dbReference type="InterPro" id="IPR014543">
    <property type="entry name" value="UCP028291"/>
</dbReference>
<dbReference type="Gene3D" id="3.30.310.50">
    <property type="entry name" value="Alpha-D-phosphohexomutase, C-terminal domain"/>
    <property type="match status" value="1"/>
</dbReference>
<evidence type="ECO:0000313" key="1">
    <source>
        <dbReference type="EMBL" id="MBL0374166.1"/>
    </source>
</evidence>
<organism evidence="1 2">
    <name type="scientific">Rhizobium setariae</name>
    <dbReference type="NCBI Taxonomy" id="2801340"/>
    <lineage>
        <taxon>Bacteria</taxon>
        <taxon>Pseudomonadati</taxon>
        <taxon>Pseudomonadota</taxon>
        <taxon>Alphaproteobacteria</taxon>
        <taxon>Hyphomicrobiales</taxon>
        <taxon>Rhizobiaceae</taxon>
        <taxon>Rhizobium/Agrobacterium group</taxon>
        <taxon>Rhizobium</taxon>
    </lineage>
</organism>
<name>A0A937CNV0_9HYPH</name>
<evidence type="ECO:0000313" key="2">
    <source>
        <dbReference type="Proteomes" id="UP000633219"/>
    </source>
</evidence>
<sequence>MAQTSATVTTEHASKYLQQLCKHWSHKMTAEFDAQNGRIDFPSGAQTWLTASPDALQIRIEDGTTEDLERLETVVADHLKRFAFREELEFVWKRQN</sequence>
<accession>A0A937CNV0</accession>
<dbReference type="AlphaFoldDB" id="A0A937CNV0"/>
<dbReference type="Pfam" id="PF09981">
    <property type="entry name" value="DUF2218"/>
    <property type="match status" value="1"/>
</dbReference>
<dbReference type="PIRSF" id="PIRSF028291">
    <property type="entry name" value="UCP028291"/>
    <property type="match status" value="1"/>
</dbReference>
<keyword evidence="2" id="KW-1185">Reference proteome</keyword>
<protein>
    <submittedName>
        <fullName evidence="1">DUF2218 domain-containing protein</fullName>
    </submittedName>
</protein>
<reference evidence="1" key="1">
    <citation type="submission" date="2021-01" db="EMBL/GenBank/DDBJ databases">
        <title>Rhizobium sp. strain KVB221 16S ribosomal RNA gene Genome sequencing and assembly.</title>
        <authorList>
            <person name="Kang M."/>
        </authorList>
    </citation>
    <scope>NUCLEOTIDE SEQUENCE</scope>
    <source>
        <strain evidence="1">KVB221</strain>
    </source>
</reference>
<gene>
    <name evidence="1" type="ORF">JJB09_19255</name>
</gene>
<proteinExistence type="predicted"/>